<protein>
    <submittedName>
        <fullName evidence="1">Glutamate-1-semialdehyde 2,1-aminomutase</fullName>
    </submittedName>
</protein>
<dbReference type="Proteomes" id="UP000188605">
    <property type="component" value="Unassembled WGS sequence"/>
</dbReference>
<name>A0ACC8X7M3_9FIRM</name>
<sequence>MNLEELIKEYKDFTPTSSKLHKQAMTVLPGGVSANIKYFAPYPIFMKSAKGAYLTDVDDNDYIDYLGSYGPLILGHCNPIIEETMKEQFEKGILYGTPSEVEYEFAKKIQQFYPSIEMLRYTNSGTEATLLSLRLAYAFTNKFKIGKFEGHYHGGYNQVLISVNPPVSEAGDIKSPKAIPETKGLEPYQTENTIVLPFNDLQACTKILEEHQDEMAAVIMEPILGGYVVATHEFMTGLREVTKRLGILLIFDEVKTGFRSALGGAQELYNIKPDITALGKVIGAGMPMGIVGGRKDIIMTTSPAVGSDIFDSSTSKRSAAKDVLFHSGTYNGHPLILKAGIATINILEKEFENIVKNTNSLRKQLVDLFKSYGINILTVGEGAMFNYCITELEAITCYRDVQQSNFDLRKRLDFALFKEGIYNKPLNRFNLSLYHDKEIIDKTLQAFDNAFKKVL</sequence>
<accession>A0ACC8X7M3</accession>
<keyword evidence="2" id="KW-1185">Reference proteome</keyword>
<reference evidence="1" key="1">
    <citation type="submission" date="2016-08" db="EMBL/GenBank/DDBJ databases">
        <authorList>
            <person name="Ngugi D.K."/>
            <person name="Miyake S."/>
            <person name="Stingl U."/>
        </authorList>
    </citation>
    <scope>NUCLEOTIDE SEQUENCE</scope>
    <source>
        <strain evidence="1">SCG-B11WGA-EpuloA1</strain>
    </source>
</reference>
<proteinExistence type="predicted"/>
<evidence type="ECO:0000313" key="2">
    <source>
        <dbReference type="Proteomes" id="UP000188605"/>
    </source>
</evidence>
<gene>
    <name evidence="1" type="ORF">AN396_11915</name>
</gene>
<evidence type="ECO:0000313" key="1">
    <source>
        <dbReference type="EMBL" id="ONI37934.1"/>
    </source>
</evidence>
<organism evidence="1 2">
    <name type="scientific">Candidatus Epulonipiscium fishelsonii</name>
    <dbReference type="NCBI Taxonomy" id="77094"/>
    <lineage>
        <taxon>Bacteria</taxon>
        <taxon>Bacillati</taxon>
        <taxon>Bacillota</taxon>
        <taxon>Clostridia</taxon>
        <taxon>Lachnospirales</taxon>
        <taxon>Lachnospiraceae</taxon>
        <taxon>Candidatus Epulonipiscium</taxon>
    </lineage>
</organism>
<dbReference type="EMBL" id="LJDB01000101">
    <property type="protein sequence ID" value="ONI37934.1"/>
    <property type="molecule type" value="Genomic_DNA"/>
</dbReference>
<comment type="caution">
    <text evidence="1">The sequence shown here is derived from an EMBL/GenBank/DDBJ whole genome shotgun (WGS) entry which is preliminary data.</text>
</comment>